<reference evidence="1" key="1">
    <citation type="submission" date="2022-01" db="EMBL/GenBank/DDBJ databases">
        <authorList>
            <person name="King R."/>
        </authorList>
    </citation>
    <scope>NUCLEOTIDE SEQUENCE</scope>
</reference>
<sequence length="151" mass="17425">MDTFYSCTVNRNSITFSDPQEQPVSYGHPAFQDNAHKSRGLITLYRTPYITQFSESQNLQYDSPTAGILRQRSTLRSEVPSPVAPLHLKHGRETTSILYASDLRGLLRVQHYLRIVQGTCSVHNRFEYEWSVNVSCNWSDSVEMFIIRCDF</sequence>
<dbReference type="AlphaFoldDB" id="A0A9P0H2M8"/>
<proteinExistence type="predicted"/>
<keyword evidence="2" id="KW-1185">Reference proteome</keyword>
<gene>
    <name evidence="1" type="ORF">NEZAVI_LOCUS5530</name>
</gene>
<name>A0A9P0H2M8_NEZVI</name>
<evidence type="ECO:0000313" key="1">
    <source>
        <dbReference type="EMBL" id="CAH1395218.1"/>
    </source>
</evidence>
<accession>A0A9P0H2M8</accession>
<evidence type="ECO:0000313" key="2">
    <source>
        <dbReference type="Proteomes" id="UP001152798"/>
    </source>
</evidence>
<organism evidence="1 2">
    <name type="scientific">Nezara viridula</name>
    <name type="common">Southern green stink bug</name>
    <name type="synonym">Cimex viridulus</name>
    <dbReference type="NCBI Taxonomy" id="85310"/>
    <lineage>
        <taxon>Eukaryota</taxon>
        <taxon>Metazoa</taxon>
        <taxon>Ecdysozoa</taxon>
        <taxon>Arthropoda</taxon>
        <taxon>Hexapoda</taxon>
        <taxon>Insecta</taxon>
        <taxon>Pterygota</taxon>
        <taxon>Neoptera</taxon>
        <taxon>Paraneoptera</taxon>
        <taxon>Hemiptera</taxon>
        <taxon>Heteroptera</taxon>
        <taxon>Panheteroptera</taxon>
        <taxon>Pentatomomorpha</taxon>
        <taxon>Pentatomoidea</taxon>
        <taxon>Pentatomidae</taxon>
        <taxon>Pentatominae</taxon>
        <taxon>Nezara</taxon>
    </lineage>
</organism>
<protein>
    <submittedName>
        <fullName evidence="1">Uncharacterized protein</fullName>
    </submittedName>
</protein>
<dbReference type="EMBL" id="OV725079">
    <property type="protein sequence ID" value="CAH1395218.1"/>
    <property type="molecule type" value="Genomic_DNA"/>
</dbReference>
<dbReference type="Proteomes" id="UP001152798">
    <property type="component" value="Chromosome 3"/>
</dbReference>